<name>A0ABT2X2K9_9RHOB</name>
<dbReference type="Proteomes" id="UP001209535">
    <property type="component" value="Unassembled WGS sequence"/>
</dbReference>
<dbReference type="Pfam" id="PF13403">
    <property type="entry name" value="Hint_2"/>
    <property type="match status" value="1"/>
</dbReference>
<dbReference type="EMBL" id="JAOVQO010000007">
    <property type="protein sequence ID" value="MCU9848191.1"/>
    <property type="molecule type" value="Genomic_DNA"/>
</dbReference>
<evidence type="ECO:0000313" key="3">
    <source>
        <dbReference type="Proteomes" id="UP001209535"/>
    </source>
</evidence>
<proteinExistence type="predicted"/>
<dbReference type="CDD" id="cd00081">
    <property type="entry name" value="Hint"/>
    <property type="match status" value="1"/>
</dbReference>
<dbReference type="InterPro" id="IPR036844">
    <property type="entry name" value="Hint_dom_sf"/>
</dbReference>
<evidence type="ECO:0000313" key="2">
    <source>
        <dbReference type="EMBL" id="MCU9848191.1"/>
    </source>
</evidence>
<comment type="caution">
    <text evidence="2">The sequence shown here is derived from an EMBL/GenBank/DDBJ whole genome shotgun (WGS) entry which is preliminary data.</text>
</comment>
<protein>
    <submittedName>
        <fullName evidence="2">Hint domain-containing protein</fullName>
    </submittedName>
</protein>
<accession>A0ABT2X2K9</accession>
<sequence>MATFTLTAQDVNGDPLQSGGNINIVTNAWTSLTFTDVDGKLGTVQPGEYVSLDGGTTQLTYAFLGFGNVRGDPTQQAGFIRVDLGDGTFLTFAIDMNADADDTPDLQNGNTQLNIDDLVVSPPAPWPVPPCFTPGTLIATPDGPRKVEEIGVGDLVTTMDHGAQPVRWAGRRRVGGMDRFAPVRISEGVLGNRRALLVSPQHRMLVSGWPAELVTGEGEVLAAAAHLVGMPGIARAPMAEVDYLHLMFDRHEIIFAEGAATESFHPGEVILESDRALREEILAIFPELATAAARRRSRTARPVANAREARLFVA</sequence>
<organism evidence="2 3">
    <name type="scientific">Albidovulum salinarum</name>
    <dbReference type="NCBI Taxonomy" id="2984153"/>
    <lineage>
        <taxon>Bacteria</taxon>
        <taxon>Pseudomonadati</taxon>
        <taxon>Pseudomonadota</taxon>
        <taxon>Alphaproteobacteria</taxon>
        <taxon>Rhodobacterales</taxon>
        <taxon>Paracoccaceae</taxon>
        <taxon>Albidovulum</taxon>
    </lineage>
</organism>
<dbReference type="SUPFAM" id="SSF51294">
    <property type="entry name" value="Hedgehog/intein (Hint) domain"/>
    <property type="match status" value="1"/>
</dbReference>
<evidence type="ECO:0000259" key="1">
    <source>
        <dbReference type="Pfam" id="PF13403"/>
    </source>
</evidence>
<dbReference type="InterPro" id="IPR006141">
    <property type="entry name" value="Intein_N"/>
</dbReference>
<feature type="domain" description="Hedgehog/Intein (Hint)" evidence="1">
    <location>
        <begin position="130"/>
        <end position="267"/>
    </location>
</feature>
<gene>
    <name evidence="2" type="ORF">OEZ60_09245</name>
</gene>
<dbReference type="RefSeq" id="WP_263335315.1">
    <property type="nucleotide sequence ID" value="NZ_JAOVQO010000007.1"/>
</dbReference>
<dbReference type="InterPro" id="IPR028992">
    <property type="entry name" value="Hedgehog/Intein_dom"/>
</dbReference>
<reference evidence="2 3" key="1">
    <citation type="submission" date="2022-10" db="EMBL/GenBank/DDBJ databases">
        <title>Defluviimonas sp. nov., isolated from ocean surface sediments.</title>
        <authorList>
            <person name="He W."/>
            <person name="Wang L."/>
            <person name="Zhang D.-F."/>
        </authorList>
    </citation>
    <scope>NUCLEOTIDE SEQUENCE [LARGE SCALE GENOMIC DNA]</scope>
    <source>
        <strain evidence="2 3">WL0024</strain>
    </source>
</reference>
<keyword evidence="3" id="KW-1185">Reference proteome</keyword>
<dbReference type="Gene3D" id="2.170.16.10">
    <property type="entry name" value="Hedgehog/Intein (Hint) domain"/>
    <property type="match status" value="1"/>
</dbReference>
<dbReference type="PROSITE" id="PS50817">
    <property type="entry name" value="INTEIN_N_TER"/>
    <property type="match status" value="1"/>
</dbReference>